<dbReference type="Gene3D" id="3.40.50.2300">
    <property type="match status" value="2"/>
</dbReference>
<keyword evidence="1" id="KW-0732">Signal</keyword>
<dbReference type="SUPFAM" id="SSF53822">
    <property type="entry name" value="Periplasmic binding protein-like I"/>
    <property type="match status" value="1"/>
</dbReference>
<dbReference type="PANTHER" id="PTHR30483:SF6">
    <property type="entry name" value="PERIPLASMIC BINDING PROTEIN OF ABC TRANSPORTER FOR NATURAL AMINO ACIDS"/>
    <property type="match status" value="1"/>
</dbReference>
<evidence type="ECO:0000256" key="1">
    <source>
        <dbReference type="ARBA" id="ARBA00022729"/>
    </source>
</evidence>
<proteinExistence type="predicted"/>
<dbReference type="PANTHER" id="PTHR30483">
    <property type="entry name" value="LEUCINE-SPECIFIC-BINDING PROTEIN"/>
    <property type="match status" value="1"/>
</dbReference>
<accession>A0A0F9EX51</accession>
<dbReference type="InterPro" id="IPR028082">
    <property type="entry name" value="Peripla_BP_I"/>
</dbReference>
<dbReference type="CDD" id="cd06346">
    <property type="entry name" value="PBP1_ABC_ligand_binding-like"/>
    <property type="match status" value="1"/>
</dbReference>
<comment type="caution">
    <text evidence="3">The sequence shown here is derived from an EMBL/GenBank/DDBJ whole genome shotgun (WGS) entry which is preliminary data.</text>
</comment>
<sequence>MKKRLVLASILVFSFAFISGALAAEIKIGIILGFTGPIESLTPDMATSAELAIKEASDSGQLLGGRKIVAIRADSTCVDAGAATTAAERLITSDKVAAIVGADCSGVTTAIVNNVAVPNGVPIISPSATSPALTTIADNGYFFRTAPSDARQGQVIAQITIDKGIKEVAVTFTKNDYGQGLADSFVGAFKALGGKVTAVVPHEDGKADYSAEVGTLNAAGADVLAVFGYVDQGGRHMIQTSLDSGAFDKFILADGMYGDSLMKNIDGDITGT</sequence>
<reference evidence="3" key="1">
    <citation type="journal article" date="2015" name="Nature">
        <title>Complex archaea that bridge the gap between prokaryotes and eukaryotes.</title>
        <authorList>
            <person name="Spang A."/>
            <person name="Saw J.H."/>
            <person name="Jorgensen S.L."/>
            <person name="Zaremba-Niedzwiedzka K."/>
            <person name="Martijn J."/>
            <person name="Lind A.E."/>
            <person name="van Eijk R."/>
            <person name="Schleper C."/>
            <person name="Guy L."/>
            <person name="Ettema T.J."/>
        </authorList>
    </citation>
    <scope>NUCLEOTIDE SEQUENCE</scope>
</reference>
<feature type="domain" description="Leucine-binding protein" evidence="2">
    <location>
        <begin position="25"/>
        <end position="267"/>
    </location>
</feature>
<dbReference type="AlphaFoldDB" id="A0A0F9EX51"/>
<dbReference type="InterPro" id="IPR028081">
    <property type="entry name" value="Leu-bd"/>
</dbReference>
<name>A0A0F9EX51_9ZZZZ</name>
<protein>
    <recommendedName>
        <fullName evidence="2">Leucine-binding protein domain-containing protein</fullName>
    </recommendedName>
</protein>
<gene>
    <name evidence="3" type="ORF">LCGC14_2314330</name>
</gene>
<organism evidence="3">
    <name type="scientific">marine sediment metagenome</name>
    <dbReference type="NCBI Taxonomy" id="412755"/>
    <lineage>
        <taxon>unclassified sequences</taxon>
        <taxon>metagenomes</taxon>
        <taxon>ecological metagenomes</taxon>
    </lineage>
</organism>
<dbReference type="InterPro" id="IPR051010">
    <property type="entry name" value="BCAA_transport"/>
</dbReference>
<evidence type="ECO:0000259" key="2">
    <source>
        <dbReference type="Pfam" id="PF13458"/>
    </source>
</evidence>
<evidence type="ECO:0000313" key="3">
    <source>
        <dbReference type="EMBL" id="KKL49555.1"/>
    </source>
</evidence>
<dbReference type="Pfam" id="PF13458">
    <property type="entry name" value="Peripla_BP_6"/>
    <property type="match status" value="1"/>
</dbReference>
<dbReference type="EMBL" id="LAZR01032917">
    <property type="protein sequence ID" value="KKL49555.1"/>
    <property type="molecule type" value="Genomic_DNA"/>
</dbReference>
<feature type="non-terminal residue" evidence="3">
    <location>
        <position position="272"/>
    </location>
</feature>